<reference evidence="2 3" key="1">
    <citation type="submission" date="2024-02" db="EMBL/GenBank/DDBJ databases">
        <title>A novel Wenzhouxiangellaceae bacterium, isolated from coastal sediments.</title>
        <authorList>
            <person name="Du Z.-J."/>
            <person name="Ye Y.-Q."/>
            <person name="Zhang X.-Y."/>
        </authorList>
    </citation>
    <scope>NUCLEOTIDE SEQUENCE [LARGE SCALE GENOMIC DNA]</scope>
    <source>
        <strain evidence="2 3">CH-27</strain>
    </source>
</reference>
<dbReference type="AlphaFoldDB" id="A0AAW9R7N2"/>
<proteinExistence type="predicted"/>
<dbReference type="Pfam" id="PF13688">
    <property type="entry name" value="Reprolysin_5"/>
    <property type="match status" value="1"/>
</dbReference>
<comment type="caution">
    <text evidence="2">The sequence shown here is derived from an EMBL/GenBank/DDBJ whole genome shotgun (WGS) entry which is preliminary data.</text>
</comment>
<dbReference type="GO" id="GO:0006508">
    <property type="term" value="P:proteolysis"/>
    <property type="evidence" value="ECO:0007669"/>
    <property type="project" value="InterPro"/>
</dbReference>
<dbReference type="InterPro" id="IPR024079">
    <property type="entry name" value="MetalloPept_cat_dom_sf"/>
</dbReference>
<dbReference type="Gene3D" id="3.40.390.10">
    <property type="entry name" value="Collagenase (Catalytic Domain)"/>
    <property type="match status" value="1"/>
</dbReference>
<organism evidence="2 3">
    <name type="scientific">Elongatibacter sediminis</name>
    <dbReference type="NCBI Taxonomy" id="3119006"/>
    <lineage>
        <taxon>Bacteria</taxon>
        <taxon>Pseudomonadati</taxon>
        <taxon>Pseudomonadota</taxon>
        <taxon>Gammaproteobacteria</taxon>
        <taxon>Chromatiales</taxon>
        <taxon>Wenzhouxiangellaceae</taxon>
        <taxon>Elongatibacter</taxon>
    </lineage>
</organism>
<name>A0AAW9R7N2_9GAMM</name>
<protein>
    <submittedName>
        <fullName evidence="2">M12 family metallo-peptidase</fullName>
    </submittedName>
</protein>
<dbReference type="PROSITE" id="PS50215">
    <property type="entry name" value="ADAM_MEPRO"/>
    <property type="match status" value="1"/>
</dbReference>
<dbReference type="GO" id="GO:0004222">
    <property type="term" value="F:metalloendopeptidase activity"/>
    <property type="evidence" value="ECO:0007669"/>
    <property type="project" value="InterPro"/>
</dbReference>
<sequence length="465" mass="49430">MKGISRFNFGVLLAVFTYAGVYASEHPSDSDELLRTPPAGPLTLAPEREDRGIAAGIIPLSTQESLRLLRAAPGTVVRLTGLESHLASDGKPVPLRRYEPFAPGAVVHLVSASGSVTIDPRNRRYFLAGTAQEGVGIAIDPSSGEISGYAVRGSSRVQLSGFAGIGIEVNPVDSEPEGANECGTLLDHQTPEVQESVFNPPTASRSEAPQGATLSFEAVVAVDTDTEWMAGKGNDPATATDWITDLFLAMNVFYERDIETRLLIGDVILRTGSDPYSVPSNRSDQLDEFGEYWRVNMAATERNFAAMLSGRGISAGSFSGIAWIDVYCNKGQQWGQRTVGSYSFNAIGSSRTPGNTALYVGHEIGHNLGSPHTHCYSPEVDQCYNGESDCYTGPPSCPAGGKGTVMSYCHVSGSSGAGCGTNKQEFHPTVQSLLESRLAANSPSCIAPWQPAVEEMVHSSGFETP</sequence>
<dbReference type="SUPFAM" id="SSF55486">
    <property type="entry name" value="Metalloproteases ('zincins'), catalytic domain"/>
    <property type="match status" value="1"/>
</dbReference>
<dbReference type="InterPro" id="IPR001590">
    <property type="entry name" value="Peptidase_M12B"/>
</dbReference>
<accession>A0AAW9R7N2</accession>
<dbReference type="EMBL" id="JAZHOG010000003">
    <property type="protein sequence ID" value="MEJ8567130.1"/>
    <property type="molecule type" value="Genomic_DNA"/>
</dbReference>
<gene>
    <name evidence="2" type="ORF">V3330_05785</name>
</gene>
<dbReference type="Proteomes" id="UP001359886">
    <property type="component" value="Unassembled WGS sequence"/>
</dbReference>
<evidence type="ECO:0000259" key="1">
    <source>
        <dbReference type="PROSITE" id="PS50215"/>
    </source>
</evidence>
<keyword evidence="3" id="KW-1185">Reference proteome</keyword>
<evidence type="ECO:0000313" key="3">
    <source>
        <dbReference type="Proteomes" id="UP001359886"/>
    </source>
</evidence>
<evidence type="ECO:0000313" key="2">
    <source>
        <dbReference type="EMBL" id="MEJ8567130.1"/>
    </source>
</evidence>
<dbReference type="RefSeq" id="WP_354694447.1">
    <property type="nucleotide sequence ID" value="NZ_JAZHOG010000003.1"/>
</dbReference>
<feature type="domain" description="Peptidase M12B" evidence="1">
    <location>
        <begin position="220"/>
        <end position="450"/>
    </location>
</feature>